<dbReference type="GO" id="GO:0016020">
    <property type="term" value="C:membrane"/>
    <property type="evidence" value="ECO:0007669"/>
    <property type="project" value="UniProtKB-SubCell"/>
</dbReference>
<comment type="subcellular location">
    <subcellularLocation>
        <location evidence="1">Membrane</location>
        <topology evidence="1">Multi-pass membrane protein</topology>
    </subcellularLocation>
</comment>
<gene>
    <name evidence="6" type="ORF">IWQ62_003905</name>
</gene>
<evidence type="ECO:0000256" key="3">
    <source>
        <dbReference type="ARBA" id="ARBA00022989"/>
    </source>
</evidence>
<dbReference type="AlphaFoldDB" id="A0A9W8AMM7"/>
<dbReference type="Gene3D" id="1.20.120.350">
    <property type="entry name" value="Voltage-gated potassium channels. Chain C"/>
    <property type="match status" value="1"/>
</dbReference>
<accession>A0A9W8AMM7</accession>
<evidence type="ECO:0000313" key="7">
    <source>
        <dbReference type="Proteomes" id="UP001150925"/>
    </source>
</evidence>
<keyword evidence="7" id="KW-1185">Reference proteome</keyword>
<dbReference type="OrthoDB" id="429183at2759"/>
<feature type="transmembrane region" description="Helical" evidence="5">
    <location>
        <begin position="63"/>
        <end position="86"/>
    </location>
</feature>
<organism evidence="6 7">
    <name type="scientific">Dispira parvispora</name>
    <dbReference type="NCBI Taxonomy" id="1520584"/>
    <lineage>
        <taxon>Eukaryota</taxon>
        <taxon>Fungi</taxon>
        <taxon>Fungi incertae sedis</taxon>
        <taxon>Zoopagomycota</taxon>
        <taxon>Kickxellomycotina</taxon>
        <taxon>Dimargaritomycetes</taxon>
        <taxon>Dimargaritales</taxon>
        <taxon>Dimargaritaceae</taxon>
        <taxon>Dispira</taxon>
    </lineage>
</organism>
<keyword evidence="2 5" id="KW-0812">Transmembrane</keyword>
<evidence type="ECO:0000256" key="5">
    <source>
        <dbReference type="SAM" id="Phobius"/>
    </source>
</evidence>
<dbReference type="PANTHER" id="PTHR38483">
    <property type="entry name" value="CHROMOSOME 1, WHOLE GENOME SHOTGUN SEQUENCE"/>
    <property type="match status" value="1"/>
</dbReference>
<comment type="caution">
    <text evidence="6">The sequence shown here is derived from an EMBL/GenBank/DDBJ whole genome shotgun (WGS) entry which is preliminary data.</text>
</comment>
<evidence type="ECO:0000313" key="6">
    <source>
        <dbReference type="EMBL" id="KAJ1961330.1"/>
    </source>
</evidence>
<reference evidence="6" key="1">
    <citation type="submission" date="2022-07" db="EMBL/GenBank/DDBJ databases">
        <title>Phylogenomic reconstructions and comparative analyses of Kickxellomycotina fungi.</title>
        <authorList>
            <person name="Reynolds N.K."/>
            <person name="Stajich J.E."/>
            <person name="Barry K."/>
            <person name="Grigoriev I.V."/>
            <person name="Crous P."/>
            <person name="Smith M.E."/>
        </authorList>
    </citation>
    <scope>NUCLEOTIDE SEQUENCE</scope>
    <source>
        <strain evidence="6">RSA 1196</strain>
    </source>
</reference>
<name>A0A9W8AMM7_9FUNG</name>
<feature type="transmembrane region" description="Helical" evidence="5">
    <location>
        <begin position="98"/>
        <end position="115"/>
    </location>
</feature>
<keyword evidence="4 5" id="KW-0472">Membrane</keyword>
<protein>
    <recommendedName>
        <fullName evidence="8">Wsc domain-containing protein</fullName>
    </recommendedName>
</protein>
<dbReference type="InterPro" id="IPR027359">
    <property type="entry name" value="Volt_channel_dom_sf"/>
</dbReference>
<feature type="transmembrane region" description="Helical" evidence="5">
    <location>
        <begin position="39"/>
        <end position="57"/>
    </location>
</feature>
<dbReference type="PANTHER" id="PTHR38483:SF1">
    <property type="entry name" value="ION TRANSPORT DOMAIN-CONTAINING PROTEIN"/>
    <property type="match status" value="1"/>
</dbReference>
<evidence type="ECO:0000256" key="1">
    <source>
        <dbReference type="ARBA" id="ARBA00004141"/>
    </source>
</evidence>
<sequence length="224" mass="25050">MDPSYRPVNGSIRTPYHLAPRDIINAAANQLLYSQYYTFFYVGLGVLSLISLIVALSETCPSTAFIILESIICFAMTVEVATRIVALGKLYWTSTLNIVDIILVVICVILLFLLSNGCSTASVGEELFNTVILLLRNCVQIFRVAMMIRQNQRHMDARDVTVQFDDHIDIHSDEVDEFGFPTGPGLQEIIAVNDDDLDNLDHHYQPDFHAHRGYTSASKYGSSL</sequence>
<dbReference type="EMBL" id="JANBPY010001157">
    <property type="protein sequence ID" value="KAJ1961330.1"/>
    <property type="molecule type" value="Genomic_DNA"/>
</dbReference>
<evidence type="ECO:0000256" key="4">
    <source>
        <dbReference type="ARBA" id="ARBA00023136"/>
    </source>
</evidence>
<evidence type="ECO:0000256" key="2">
    <source>
        <dbReference type="ARBA" id="ARBA00022692"/>
    </source>
</evidence>
<evidence type="ECO:0008006" key="8">
    <source>
        <dbReference type="Google" id="ProtNLM"/>
    </source>
</evidence>
<proteinExistence type="predicted"/>
<dbReference type="Proteomes" id="UP001150925">
    <property type="component" value="Unassembled WGS sequence"/>
</dbReference>
<keyword evidence="3 5" id="KW-1133">Transmembrane helix</keyword>